<dbReference type="Pfam" id="PF22725">
    <property type="entry name" value="GFO_IDH_MocA_C3"/>
    <property type="match status" value="1"/>
</dbReference>
<evidence type="ECO:0000259" key="2">
    <source>
        <dbReference type="Pfam" id="PF22725"/>
    </source>
</evidence>
<evidence type="ECO:0000313" key="3">
    <source>
        <dbReference type="EMBL" id="PIW36753.1"/>
    </source>
</evidence>
<feature type="domain" description="Gfo/Idh/MocA-like oxidoreductase N-terminal" evidence="1">
    <location>
        <begin position="8"/>
        <end position="127"/>
    </location>
</feature>
<dbReference type="PANTHER" id="PTHR43377:SF6">
    <property type="entry name" value="GFO_IDH_MOCA-LIKE OXIDOREDUCTASE N-TERMINAL DOMAIN-CONTAINING PROTEIN"/>
    <property type="match status" value="1"/>
</dbReference>
<dbReference type="InterPro" id="IPR051450">
    <property type="entry name" value="Gfo/Idh/MocA_Oxidoreductases"/>
</dbReference>
<dbReference type="InterPro" id="IPR055170">
    <property type="entry name" value="GFO_IDH_MocA-like_dom"/>
</dbReference>
<dbReference type="Gene3D" id="3.40.50.720">
    <property type="entry name" value="NAD(P)-binding Rossmann-like Domain"/>
    <property type="match status" value="1"/>
</dbReference>
<dbReference type="InterPro" id="IPR000683">
    <property type="entry name" value="Gfo/Idh/MocA-like_OxRdtase_N"/>
</dbReference>
<dbReference type="Proteomes" id="UP000230292">
    <property type="component" value="Unassembled WGS sequence"/>
</dbReference>
<evidence type="ECO:0000259" key="1">
    <source>
        <dbReference type="Pfam" id="PF01408"/>
    </source>
</evidence>
<protein>
    <submittedName>
        <fullName evidence="3">Oxidoreductase</fullName>
    </submittedName>
</protein>
<dbReference type="Gene3D" id="3.30.360.10">
    <property type="entry name" value="Dihydrodipicolinate Reductase, domain 2"/>
    <property type="match status" value="1"/>
</dbReference>
<dbReference type="PANTHER" id="PTHR43377">
    <property type="entry name" value="BILIVERDIN REDUCTASE A"/>
    <property type="match status" value="1"/>
</dbReference>
<organism evidence="3 4">
    <name type="scientific">Candidatus Kerfeldbacteria bacterium CG15_BIG_FIL_POST_REV_8_21_14_020_45_12</name>
    <dbReference type="NCBI Taxonomy" id="2014247"/>
    <lineage>
        <taxon>Bacteria</taxon>
        <taxon>Candidatus Kerfeldiibacteriota</taxon>
    </lineage>
</organism>
<accession>A0A2M7H3F1</accession>
<proteinExistence type="predicted"/>
<dbReference type="SUPFAM" id="SSF55347">
    <property type="entry name" value="Glyceraldehyde-3-phosphate dehydrogenase-like, C-terminal domain"/>
    <property type="match status" value="1"/>
</dbReference>
<sequence>MESTMKSIGVAVIGLGYWGPNLVRNFSTTTGAELLYGCDLDENLCAKTASQHPNITVTTDYGKILADEAVQLVAIATPVATHYKLAKLALEAGKHVFVEKPMTQTSAESEELIQLAKDKNLILAIDHPFIFSGVVKKMQDLINSGDIGDVLYYDSVRINLGLFRSDVNVIWDLLPHDLSILAEIFTDKPISVQAIGLDHFDRNNVDVAYIALRYPNNVTAHVHVSWTSPVKIRQMILGGTKKMVVVDDVAPDEKLKLYDRGVDQEQQEKAQSPFQPLYRSGDVVIPKLDQAEPLAAECANVIAAINGEAALRATGEVGLDIVRILEATDRSLAEGGIKISL</sequence>
<feature type="domain" description="GFO/IDH/MocA-like oxidoreductase" evidence="2">
    <location>
        <begin position="136"/>
        <end position="244"/>
    </location>
</feature>
<dbReference type="Pfam" id="PF01408">
    <property type="entry name" value="GFO_IDH_MocA"/>
    <property type="match status" value="1"/>
</dbReference>
<name>A0A2M7H3F1_9BACT</name>
<reference evidence="3 4" key="1">
    <citation type="submission" date="2017-09" db="EMBL/GenBank/DDBJ databases">
        <title>Depth-based differentiation of microbial function through sediment-hosted aquifers and enrichment of novel symbionts in the deep terrestrial subsurface.</title>
        <authorList>
            <person name="Probst A.J."/>
            <person name="Ladd B."/>
            <person name="Jarett J.K."/>
            <person name="Geller-Mcgrath D.E."/>
            <person name="Sieber C.M."/>
            <person name="Emerson J.B."/>
            <person name="Anantharaman K."/>
            <person name="Thomas B.C."/>
            <person name="Malmstrom R."/>
            <person name="Stieglmeier M."/>
            <person name="Klingl A."/>
            <person name="Woyke T."/>
            <person name="Ryan C.M."/>
            <person name="Banfield J.F."/>
        </authorList>
    </citation>
    <scope>NUCLEOTIDE SEQUENCE [LARGE SCALE GENOMIC DNA]</scope>
    <source>
        <strain evidence="3">CG15_BIG_FIL_POST_REV_8_21_14_020_45_12</strain>
    </source>
</reference>
<gene>
    <name evidence="3" type="ORF">COW24_03650</name>
</gene>
<evidence type="ECO:0000313" key="4">
    <source>
        <dbReference type="Proteomes" id="UP000230292"/>
    </source>
</evidence>
<comment type="caution">
    <text evidence="3">The sequence shown here is derived from an EMBL/GenBank/DDBJ whole genome shotgun (WGS) entry which is preliminary data.</text>
</comment>
<dbReference type="AlphaFoldDB" id="A0A2M7H3F1"/>
<dbReference type="SUPFAM" id="SSF51735">
    <property type="entry name" value="NAD(P)-binding Rossmann-fold domains"/>
    <property type="match status" value="1"/>
</dbReference>
<dbReference type="InterPro" id="IPR036291">
    <property type="entry name" value="NAD(P)-bd_dom_sf"/>
</dbReference>
<dbReference type="GO" id="GO:0000166">
    <property type="term" value="F:nucleotide binding"/>
    <property type="evidence" value="ECO:0007669"/>
    <property type="project" value="InterPro"/>
</dbReference>
<dbReference type="EMBL" id="PFGC01000041">
    <property type="protein sequence ID" value="PIW36753.1"/>
    <property type="molecule type" value="Genomic_DNA"/>
</dbReference>